<protein>
    <submittedName>
        <fullName evidence="1">Uncharacterized protein</fullName>
    </submittedName>
</protein>
<gene>
    <name evidence="1" type="ORF">ERS852411_03596</name>
</gene>
<dbReference type="EMBL" id="CYZT01000500">
    <property type="protein sequence ID" value="CUP79250.1"/>
    <property type="molecule type" value="Genomic_DNA"/>
</dbReference>
<proteinExistence type="predicted"/>
<accession>A0A174R852</accession>
<sequence length="50" mass="5142">MGIVSSKPQSMAAWVGYQGRRVRASSRKVIASPRVAGLSHSASSSTPGSP</sequence>
<dbReference type="AlphaFoldDB" id="A0A174R852"/>
<evidence type="ECO:0000313" key="2">
    <source>
        <dbReference type="Proteomes" id="UP000095746"/>
    </source>
</evidence>
<evidence type="ECO:0000313" key="1">
    <source>
        <dbReference type="EMBL" id="CUP79250.1"/>
    </source>
</evidence>
<organism evidence="1 2">
    <name type="scientific">Flavonifractor plautii</name>
    <name type="common">Fusobacterium plautii</name>
    <dbReference type="NCBI Taxonomy" id="292800"/>
    <lineage>
        <taxon>Bacteria</taxon>
        <taxon>Bacillati</taxon>
        <taxon>Bacillota</taxon>
        <taxon>Clostridia</taxon>
        <taxon>Eubacteriales</taxon>
        <taxon>Oscillospiraceae</taxon>
        <taxon>Flavonifractor</taxon>
    </lineage>
</organism>
<reference evidence="1 2" key="1">
    <citation type="submission" date="2015-09" db="EMBL/GenBank/DDBJ databases">
        <authorList>
            <consortium name="Pathogen Informatics"/>
        </authorList>
    </citation>
    <scope>NUCLEOTIDE SEQUENCE [LARGE SCALE GENOMIC DNA]</scope>
    <source>
        <strain evidence="1 2">2789STDY5608854</strain>
    </source>
</reference>
<dbReference type="Proteomes" id="UP000095746">
    <property type="component" value="Unassembled WGS sequence"/>
</dbReference>
<name>A0A174R852_FLAPL</name>